<dbReference type="PANTHER" id="PTHR10587:SF137">
    <property type="entry name" value="4-DEOXY-4-FORMAMIDO-L-ARABINOSE-PHOSPHOUNDECAPRENOL DEFORMYLASE ARND-RELATED"/>
    <property type="match status" value="1"/>
</dbReference>
<dbReference type="CDD" id="cd10917">
    <property type="entry name" value="CE4_NodB_like_6s_7s"/>
    <property type="match status" value="1"/>
</dbReference>
<keyword evidence="1" id="KW-1133">Transmembrane helix</keyword>
<dbReference type="GO" id="GO:0016810">
    <property type="term" value="F:hydrolase activity, acting on carbon-nitrogen (but not peptide) bonds"/>
    <property type="evidence" value="ECO:0007669"/>
    <property type="project" value="InterPro"/>
</dbReference>
<evidence type="ECO:0000313" key="4">
    <source>
        <dbReference type="Proteomes" id="UP000270411"/>
    </source>
</evidence>
<feature type="transmembrane region" description="Helical" evidence="1">
    <location>
        <begin position="47"/>
        <end position="70"/>
    </location>
</feature>
<dbReference type="InterPro" id="IPR011330">
    <property type="entry name" value="Glyco_hydro/deAcase_b/a-brl"/>
</dbReference>
<evidence type="ECO:0000256" key="1">
    <source>
        <dbReference type="SAM" id="Phobius"/>
    </source>
</evidence>
<accession>A0A3G8H6V4</accession>
<dbReference type="KEGG" id="cpau:EHF44_22360"/>
<protein>
    <submittedName>
        <fullName evidence="3">Polysaccharide deacetylase family protein</fullName>
    </submittedName>
</protein>
<dbReference type="Pfam" id="PF01522">
    <property type="entry name" value="Polysacc_deac_1"/>
    <property type="match status" value="1"/>
</dbReference>
<proteinExistence type="predicted"/>
<evidence type="ECO:0000313" key="3">
    <source>
        <dbReference type="EMBL" id="AZG16156.1"/>
    </source>
</evidence>
<dbReference type="PANTHER" id="PTHR10587">
    <property type="entry name" value="GLYCOSYL TRANSFERASE-RELATED"/>
    <property type="match status" value="1"/>
</dbReference>
<keyword evidence="1" id="KW-0472">Membrane</keyword>
<evidence type="ECO:0000259" key="2">
    <source>
        <dbReference type="Pfam" id="PF01522"/>
    </source>
</evidence>
<dbReference type="Proteomes" id="UP000270411">
    <property type="component" value="Chromosome 2"/>
</dbReference>
<dbReference type="GO" id="GO:0005975">
    <property type="term" value="P:carbohydrate metabolic process"/>
    <property type="evidence" value="ECO:0007669"/>
    <property type="project" value="InterPro"/>
</dbReference>
<reference evidence="4" key="1">
    <citation type="submission" date="2018-11" db="EMBL/GenBank/DDBJ databases">
        <title>FDA dAtabase for Regulatory Grade micrObial Sequences (FDA-ARGOS): Supporting development and validation of Infectious Disease Dx tests.</title>
        <authorList>
            <person name="Goldberg B."/>
            <person name="Campos J."/>
            <person name="Tallon L."/>
            <person name="Sadzewicz L."/>
            <person name="Zhao X."/>
            <person name="Vavikolanu K."/>
            <person name="Mehta A."/>
            <person name="Aluvathingal J."/>
            <person name="Nadendla S."/>
            <person name="Geyer C."/>
            <person name="Nandy P."/>
            <person name="Yan Y."/>
            <person name="Sichtig H."/>
        </authorList>
    </citation>
    <scope>NUCLEOTIDE SEQUENCE [LARGE SCALE GENOMIC DNA]</scope>
    <source>
        <strain evidence="4">FDAARGOS_614</strain>
    </source>
</reference>
<dbReference type="EMBL" id="CP033970">
    <property type="protein sequence ID" value="AZG16156.1"/>
    <property type="molecule type" value="Genomic_DNA"/>
</dbReference>
<gene>
    <name evidence="3" type="ORF">EHF44_22360</name>
</gene>
<dbReference type="InterPro" id="IPR050248">
    <property type="entry name" value="Polysacc_deacetylase_ArnD"/>
</dbReference>
<dbReference type="AlphaFoldDB" id="A0A3G8H6V4"/>
<organism evidence="3 4">
    <name type="scientific">Cupriavidus pauculus</name>
    <dbReference type="NCBI Taxonomy" id="82633"/>
    <lineage>
        <taxon>Bacteria</taxon>
        <taxon>Pseudomonadati</taxon>
        <taxon>Pseudomonadota</taxon>
        <taxon>Betaproteobacteria</taxon>
        <taxon>Burkholderiales</taxon>
        <taxon>Burkholderiaceae</taxon>
        <taxon>Cupriavidus</taxon>
    </lineage>
</organism>
<name>A0A3G8H6V4_9BURK</name>
<dbReference type="Gene3D" id="3.20.20.370">
    <property type="entry name" value="Glycoside hydrolase/deacetylase"/>
    <property type="match status" value="1"/>
</dbReference>
<feature type="domain" description="NodB homology" evidence="2">
    <location>
        <begin position="86"/>
        <end position="214"/>
    </location>
</feature>
<dbReference type="SUPFAM" id="SSF88713">
    <property type="entry name" value="Glycoside hydrolase/deacetylase"/>
    <property type="match status" value="1"/>
</dbReference>
<dbReference type="OrthoDB" id="8617477at2"/>
<dbReference type="InterPro" id="IPR002509">
    <property type="entry name" value="NODB_dom"/>
</dbReference>
<sequence>MRDRTRADNYPTYRQRRAGRWSCRPHRPNQRIAVNVTSTGQRPRRRLPALTCLPALAAALALAGCALGPVTPLAPDTAARLPPVRFLLTFDDGPDTGPYGGTPLILRQLADNPLAPGIKAIFFVQTEHPRRGGGSEGRAQMRETCAQGQLMAVHSGMKAGHVPHTRLAPDVLAASLRRGQGDIAAQCGQALAVVRPPNWAYSPATQAVYAQVGLGMLMADANARDGKFYGWTISLRRRPHMRHELEQVGRAMAAHRLPAVDGVTPVIVAFHDPNGFTASRMTEYLQILVETARDNGLPLADPPFYTDTQAAGRAALARAAAGVYARDHWP</sequence>
<keyword evidence="1" id="KW-0812">Transmembrane</keyword>